<evidence type="ECO:0000259" key="14">
    <source>
        <dbReference type="PROSITE" id="PS50219"/>
    </source>
</evidence>
<keyword evidence="3 9" id="KW-0853">WD repeat</keyword>
<dbReference type="GO" id="GO:0006623">
    <property type="term" value="P:protein targeting to vacuole"/>
    <property type="evidence" value="ECO:0007669"/>
    <property type="project" value="TreeGrafter"/>
</dbReference>
<evidence type="ECO:0000313" key="15">
    <source>
        <dbReference type="EMBL" id="GAC72722.1"/>
    </source>
</evidence>
<dbReference type="GO" id="GO:0016236">
    <property type="term" value="P:macroautophagy"/>
    <property type="evidence" value="ECO:0007669"/>
    <property type="project" value="InterPro"/>
</dbReference>
<dbReference type="InterPro" id="IPR011009">
    <property type="entry name" value="Kinase-like_dom_sf"/>
</dbReference>
<organism evidence="15 16">
    <name type="scientific">Pseudozyma antarctica (strain T-34)</name>
    <name type="common">Yeast</name>
    <name type="synonym">Candida antarctica</name>
    <dbReference type="NCBI Taxonomy" id="1151754"/>
    <lineage>
        <taxon>Eukaryota</taxon>
        <taxon>Fungi</taxon>
        <taxon>Dikarya</taxon>
        <taxon>Basidiomycota</taxon>
        <taxon>Ustilaginomycotina</taxon>
        <taxon>Ustilaginomycetes</taxon>
        <taxon>Ustilaginales</taxon>
        <taxon>Ustilaginaceae</taxon>
        <taxon>Moesziomyces</taxon>
    </lineage>
</organism>
<evidence type="ECO:0000313" key="16">
    <source>
        <dbReference type="Proteomes" id="UP000011976"/>
    </source>
</evidence>
<dbReference type="InterPro" id="IPR045162">
    <property type="entry name" value="Vps15-like"/>
</dbReference>
<dbReference type="InterPro" id="IPR015943">
    <property type="entry name" value="WD40/YVTN_repeat-like_dom_sf"/>
</dbReference>
<name>M9MDM3_PSEA3</name>
<feature type="compositionally biased region" description="Low complexity" evidence="10">
    <location>
        <begin position="2765"/>
        <end position="2780"/>
    </location>
</feature>
<accession>M9MDM3</accession>
<feature type="compositionally biased region" description="Polar residues" evidence="10">
    <location>
        <begin position="524"/>
        <end position="534"/>
    </location>
</feature>
<dbReference type="SUPFAM" id="SSF48371">
    <property type="entry name" value="ARM repeat"/>
    <property type="match status" value="1"/>
</dbReference>
<dbReference type="Pfam" id="PF22956">
    <property type="entry name" value="VPS15-like_hel"/>
    <property type="match status" value="1"/>
</dbReference>
<feature type="domain" description="DH" evidence="12">
    <location>
        <begin position="827"/>
        <end position="1023"/>
    </location>
</feature>
<feature type="compositionally biased region" description="Polar residues" evidence="10">
    <location>
        <begin position="2816"/>
        <end position="2830"/>
    </location>
</feature>
<dbReference type="InterPro" id="IPR000719">
    <property type="entry name" value="Prot_kinase_dom"/>
</dbReference>
<dbReference type="Pfam" id="PF00621">
    <property type="entry name" value="RhoGEF"/>
    <property type="match status" value="1"/>
</dbReference>
<evidence type="ECO:0000259" key="11">
    <source>
        <dbReference type="PROSITE" id="PS50003"/>
    </source>
</evidence>
<dbReference type="CDD" id="cd00160">
    <property type="entry name" value="RhoGEF"/>
    <property type="match status" value="1"/>
</dbReference>
<dbReference type="Gene3D" id="2.30.29.30">
    <property type="entry name" value="Pleckstrin-homology domain (PH domain)/Phosphotyrosine-binding domain (PTB)"/>
    <property type="match status" value="1"/>
</dbReference>
<dbReference type="Pfam" id="PF00400">
    <property type="entry name" value="WD40"/>
    <property type="match status" value="1"/>
</dbReference>
<dbReference type="InterPro" id="IPR001680">
    <property type="entry name" value="WD40_rpt"/>
</dbReference>
<dbReference type="SMART" id="SM00233">
    <property type="entry name" value="PH"/>
    <property type="match status" value="1"/>
</dbReference>
<feature type="region of interest" description="Disordered" evidence="10">
    <location>
        <begin position="3188"/>
        <end position="3219"/>
    </location>
</feature>
<evidence type="ECO:0000256" key="5">
    <source>
        <dbReference type="ARBA" id="ARBA00022737"/>
    </source>
</evidence>
<dbReference type="PROSITE" id="PS50010">
    <property type="entry name" value="DH_2"/>
    <property type="match status" value="1"/>
</dbReference>
<dbReference type="GO" id="GO:0071561">
    <property type="term" value="C:nucleus-vacuole junction"/>
    <property type="evidence" value="ECO:0007669"/>
    <property type="project" value="TreeGrafter"/>
</dbReference>
<keyword evidence="2" id="KW-0723">Serine/threonine-protein kinase</keyword>
<dbReference type="GO" id="GO:0034271">
    <property type="term" value="C:phosphatidylinositol 3-kinase complex, class III, type I"/>
    <property type="evidence" value="ECO:0007669"/>
    <property type="project" value="TreeGrafter"/>
</dbReference>
<feature type="region of interest" description="Disordered" evidence="10">
    <location>
        <begin position="104"/>
        <end position="155"/>
    </location>
</feature>
<keyword evidence="8" id="KW-0067">ATP-binding</keyword>
<dbReference type="SMART" id="SM00325">
    <property type="entry name" value="RhoGEF"/>
    <property type="match status" value="1"/>
</dbReference>
<feature type="region of interest" description="Disordered" evidence="10">
    <location>
        <begin position="2682"/>
        <end position="2785"/>
    </location>
</feature>
<dbReference type="PROSITE" id="PS50219">
    <property type="entry name" value="CNH"/>
    <property type="match status" value="1"/>
</dbReference>
<dbReference type="PANTHER" id="PTHR17583:SF0">
    <property type="entry name" value="PHOSPHOINOSITIDE 3-KINASE REGULATORY SUBUNIT 4"/>
    <property type="match status" value="1"/>
</dbReference>
<dbReference type="GO" id="GO:0034272">
    <property type="term" value="C:phosphatidylinositol 3-kinase complex, class III, type II"/>
    <property type="evidence" value="ECO:0007669"/>
    <property type="project" value="TreeGrafter"/>
</dbReference>
<evidence type="ECO:0000256" key="8">
    <source>
        <dbReference type="ARBA" id="ARBA00022840"/>
    </source>
</evidence>
<dbReference type="GO" id="GO:0045324">
    <property type="term" value="P:late endosome to vacuole transport"/>
    <property type="evidence" value="ECO:0007669"/>
    <property type="project" value="InterPro"/>
</dbReference>
<dbReference type="SUPFAM" id="SSF48065">
    <property type="entry name" value="DBL homology domain (DH-domain)"/>
    <property type="match status" value="1"/>
</dbReference>
<dbReference type="Gene3D" id="1.25.10.10">
    <property type="entry name" value="Leucine-rich Repeat Variant"/>
    <property type="match status" value="2"/>
</dbReference>
<evidence type="ECO:0000256" key="9">
    <source>
        <dbReference type="PROSITE-ProRule" id="PRU00221"/>
    </source>
</evidence>
<keyword evidence="5" id="KW-0677">Repeat</keyword>
<dbReference type="CDD" id="cd13980">
    <property type="entry name" value="STKc_Vps15"/>
    <property type="match status" value="1"/>
</dbReference>
<keyword evidence="7 15" id="KW-0418">Kinase</keyword>
<dbReference type="Gene3D" id="1.10.510.10">
    <property type="entry name" value="Transferase(Phosphotransferase) domain 1"/>
    <property type="match status" value="1"/>
</dbReference>
<dbReference type="OrthoDB" id="242910at2759"/>
<evidence type="ECO:0000256" key="1">
    <source>
        <dbReference type="ARBA" id="ARBA00012513"/>
    </source>
</evidence>
<feature type="compositionally biased region" description="Basic and acidic residues" evidence="10">
    <location>
        <begin position="26"/>
        <end position="42"/>
    </location>
</feature>
<dbReference type="InterPro" id="IPR016024">
    <property type="entry name" value="ARM-type_fold"/>
</dbReference>
<dbReference type="GO" id="GO:0004674">
    <property type="term" value="F:protein serine/threonine kinase activity"/>
    <property type="evidence" value="ECO:0007669"/>
    <property type="project" value="UniProtKB-KW"/>
</dbReference>
<dbReference type="Pfam" id="PF00780">
    <property type="entry name" value="CNH"/>
    <property type="match status" value="1"/>
</dbReference>
<dbReference type="PROSITE" id="PS00108">
    <property type="entry name" value="PROTEIN_KINASE_ST"/>
    <property type="match status" value="1"/>
</dbReference>
<dbReference type="FunFam" id="1.25.10.10:FF:000542">
    <property type="entry name" value="Phosphoinositide 3-kinase regulatory subunit 4"/>
    <property type="match status" value="1"/>
</dbReference>
<dbReference type="EMBL" id="DF196773">
    <property type="protein sequence ID" value="GAC72722.1"/>
    <property type="molecule type" value="Genomic_DNA"/>
</dbReference>
<dbReference type="SUPFAM" id="SSF56112">
    <property type="entry name" value="Protein kinase-like (PK-like)"/>
    <property type="match status" value="1"/>
</dbReference>
<feature type="region of interest" description="Disordered" evidence="10">
    <location>
        <begin position="2892"/>
        <end position="2916"/>
    </location>
</feature>
<dbReference type="InterPro" id="IPR000219">
    <property type="entry name" value="DH_dom"/>
</dbReference>
<feature type="domain" description="Protein kinase" evidence="13">
    <location>
        <begin position="1708"/>
        <end position="2018"/>
    </location>
</feature>
<dbReference type="FunFam" id="2.130.10.10:FF:000652">
    <property type="entry name" value="Related to VPS15-ser/thr protein kinase"/>
    <property type="match status" value="1"/>
</dbReference>
<feature type="compositionally biased region" description="Polar residues" evidence="10">
    <location>
        <begin position="2682"/>
        <end position="2694"/>
    </location>
</feature>
<feature type="compositionally biased region" description="Low complexity" evidence="10">
    <location>
        <begin position="299"/>
        <end position="335"/>
    </location>
</feature>
<dbReference type="PROSITE" id="PS50294">
    <property type="entry name" value="WD_REPEATS_REGION"/>
    <property type="match status" value="2"/>
</dbReference>
<dbReference type="Gene3D" id="1.20.900.10">
    <property type="entry name" value="Dbl homology (DH) domain"/>
    <property type="match status" value="1"/>
</dbReference>
<dbReference type="GO" id="GO:0005085">
    <property type="term" value="F:guanyl-nucleotide exchange factor activity"/>
    <property type="evidence" value="ECO:0007669"/>
    <property type="project" value="InterPro"/>
</dbReference>
<keyword evidence="6" id="KW-0547">Nucleotide-binding</keyword>
<dbReference type="InterPro" id="IPR001849">
    <property type="entry name" value="PH_domain"/>
</dbReference>
<feature type="region of interest" description="Disordered" evidence="10">
    <location>
        <begin position="217"/>
        <end position="548"/>
    </location>
</feature>
<feature type="compositionally biased region" description="Polar residues" evidence="10">
    <location>
        <begin position="504"/>
        <end position="516"/>
    </location>
</feature>
<dbReference type="SUPFAM" id="SSF50978">
    <property type="entry name" value="WD40 repeat-like"/>
    <property type="match status" value="1"/>
</dbReference>
<dbReference type="PROSITE" id="PS50011">
    <property type="entry name" value="PROTEIN_KINASE_DOM"/>
    <property type="match status" value="1"/>
</dbReference>
<feature type="region of interest" description="Disordered" evidence="10">
    <location>
        <begin position="3274"/>
        <end position="3305"/>
    </location>
</feature>
<dbReference type="InterPro" id="IPR036322">
    <property type="entry name" value="WD40_repeat_dom_sf"/>
</dbReference>
<feature type="compositionally biased region" description="Basic and acidic residues" evidence="10">
    <location>
        <begin position="436"/>
        <end position="449"/>
    </location>
</feature>
<sequence length="3440" mass="373831">MSTSQHHDAYGRPYRQASHGSYSHSSYDRQHDQASDPYHTDARTAYGPYDPRYPYGQPEPSQGHAWTAQQSRAPGASVPAYAQPQQQSSYDPADRLDRMHIHDQSTQSAMLQQQQQYYPSRAPSASSKRDPALPSYSHTTEPMRHQGAHPVTYSAAPTTKSYFTGRSEPSDRPVSTASGIISLYTDDTGTPLIDQTSHFASESAPVPPLHQAVPRYESTVSDHNRSAHRPSQRASRPLPVAPAPRPLEHTSLPSPGAAQEKSRTPTGPLSPTFRHRADGVDPYASQQGYFNSVSPPPASSTAWSTPVTPSATQHSTAPSSSSNSGAAPSWSPSASQFGTPSSSYGHRPLPSTATSLDRSFSPPPRDGASASPLSSFRSPSYTQASARNARSPAQARSEHDQRSDAGRGAVSRTPSAKLGHTADSSYDPDSLNATNSDRESLRQRTRNEASDLSVRPSRSYRQPLPPIPGASPNAQGSEYLGHGYPATVHGNQSAAGDAYRARMPSQNSLQHQSSFSHLPASVMRTPSQPRTTASPGDEKRQMADKYSHERVDSLAWEPVYSPRPKVEQALSREAPRVSRVQAPEWSLLSTVALLLRAKVPRGVQIKGSIDYPNSFTGKDVVSTLQELLVSDTVGSRHALVVSGDATGVRQVALSLAKSLKSQLFFHEVDWGEKELTDDVDEVYTFLEDSLADMGPAPADPDDWTAGLNHNSAFDSSLSFSVGGAAADQARKPANTDLDDLPNGVFTPLTRCYSPLCSPGRASACYSPSCSNSATSPLRLTVTDSDSKAARLGGVLDGGITADQAQKKAWAELVPPELLKNIPQAEIARQNAILETIQKEEEFLADLELLESLFVQGLQKPSDAGDPPPLPIGPERDDFIREVFGNHRELAIHIRALVERLHIRQREENPIIQTIGDLFLSAALDWGDAYTTYLINYPLAISRVKREMSVNPRFKAFVEACRRHPAAHKHPLENFLFRPPARLQRYHLHLESILKKTEDGNNDRDSLQNAIDIINDQCKTAQTGVESAELKVKIREYAYNLSAKRNKHAIDMDLLNPERQLIHQGRVLRKPDAFDFDWTELLAILFDNYFIVTKQKRIAEGPDDDLSNVASSSTTAGARFVLAKRPIPVEMLEVTGLTESSISRSIGLSNFHISREREARDFWPFTISHLGGKIEPIALYAPSKAARDQWKAKLDEAIGLRMAMQDSNRVFDQQVLSDEIFAIPPAISLEPDRPVPGVDPSVFHGRVTCAVPFVTADGRRLVAVGCADGVWIGLRNDPKSLRKVLHLKYVTQCAVLESFGIFVVLADKVLISYSLEALVPTTSSSNSSLRPPQKLSGNRDVLFFNVGVLKDRTLLIYMKKKANESVFRALEPVLNAPRGPEGKSGSGFFGKFGKDSKNSDWFRIYKTFFIPSEAYSIQFLKSKLCIICAKGFEIMNLDSLLPGTIPDFVHANREDLRVQQLQKRVETAKPLGMYKTSDGDFLLCYDAFACYVDRLGEPTRLEQIIEWEGFPKQVAFSGDYVLAFDSRFVEVRDALTGRLVQIMRGNDLHYVSGNSTVTSSSSEAAQLAALDADANPVILTKRERVAGRIPFDFQKVVELSPTGLPAGSSGYAPQFQRSGTVMSNAATICVLNLNIPNFRPLAAYVARCAQITSASDNTDVARGNVDPTTSRAGSFDQIAAILKMGNTHSSATARMAGIGNLVSEVGNDIQYDKGIGSSRFLRAVRARHRLGPIVVKAFVKPDPSMSLKSLVKHIRIERESLADVPNVLTYQKVVETERAGYLIRQWLHSNLYDRISTRPFLSSVEKRWITFQLLHAMSEAHERNIAHGDLKCENILVTTSLMIYVTDFASSFKPTYLPLDDPSDFSFFFDTSGRRTCYIAPERFYAADSKYAPGEMRMDAGGQDASDRLGELKADVLGMGRRSGKVTQAMDVFSLGCVIAELWREGAPTFTLSQLFKYREGIFDLDAMLATIPDDAVRELVRSMVALDPKERKAFKEYLAEGRGSVFPPAVPDFLHEYLVELQRTSPAALQQAGGGVSSVDSAASGSNASATAVSLRSEPSPRQMQRAESDERIEKLYEEWATVVRYFDDDVDRTDTSDPNAGPSGLAARINGVLGRFGLQSSFQQTSEGDTAEDERSGTHELYDVFPMHLCIPGVPMQKATLNSASADMDGTAQLILSVILANLRNFVRPSSKIHALELLVHLSTRWLTDETKLDRVLPFAMSLFNDTSSQVRMAAIRTCVQTLMLVRIVTPSNANIFAEYVMPNIKQLGLDPSTPVRCTFAASIVPLAETAERFLQMAQAMRAEGLFAVESDLNGGFVDDQPSEANYDEQLRTFQALLQELIVTLLADPSASVKRALLAGIAPLCKFFGMAKTNDVMLSHMITYLNDRNWLLREAFFDIIVDVAEVSGTRSLEEYILPLMTQALSDAEENVVYRVINGLRTMTEKDLLDRERILTLLSTTLGFLCHPNLWLRQAVAGLIAVAATKLEDVDVWAVLYPSLRPLLRADVHEFSETNLLEMAKPPLSRTVFSAALTWASQSSQSAFWKSAAEGKEQAGLKNGLATEGVGLLLGKSGREVISTATGRTEEDDRFRDRLRSLGMEDDDEIKLVALRGIIRRLSRQGSKVHSSADWDATSPAAGSGASADATRAHPKATIEPQSLDGITPQTIFFSAKTDTRAATSASEGASAYTGTFRSQDDESFSAQVARRRLQGQRTASEGSLGGPIADMRRRMGAAQIGDSQPSTFSTRLSSLQEEHSEAKHRSHAAPSSPSALSQPAQARLGVGKASPAVASTAFTATGTMTEASARARKLHAANAQASTRPTPTGSRASTVRGGDAGKLGAAAPVDGSSGTTFTSTYDGNDPYIRAHLEAVYLDSFRDRPELGPKVQAGVARRRGGGWNRSSTLPRVPTSSSSKRRPEGRLIAYFTEHTAAVTCLALSPDHAYFVSGSADGTLKVWDTARLEKNVTSKSRATYAAQKGAITGVIAIEGSHCVASTATDGSLHVWRIEMVQSTSSVPRYGRPKLVSNFQLSTPDEYANCLVQSSTETASHLILGTSLSRLTILDLRTMQVLQTLCNPVEYGPITCLCVDRKKAWLLVGTLAGVVCLWDLRFGLRLRAWQVAPTQAGVLCRVNQIAIHPSKGRGRWVLVAFERVGQPNLEAGTARVEQPEVMVETWDIDRGLRVETFEARTDAEGGETVGRSTKLTPVPEAGAGGDGASDAALTGAAAAIERLLRQTQPPVAGDTDPFARQPDSAASAASCAVKALYVSLDGYSSSTLSATPAPSSTRDETGDAQTEDGGGWLDVGKLTTSEPPAAAGGPGGYMITAGSDARLRFWDLGRPDKSAVFGVAPQLAAAGAGVSEVQSQFTAAAPSAGTTARFVHTMAWQGAGRLKSPLLPAHAAAHAAMARTHTDAVTAVGVLEAPFRAIVAADRSGTIRVWE</sequence>
<feature type="domain" description="CNH" evidence="14">
    <location>
        <begin position="1243"/>
        <end position="1557"/>
    </location>
</feature>
<feature type="compositionally biased region" description="Basic and acidic residues" evidence="10">
    <location>
        <begin position="536"/>
        <end position="548"/>
    </location>
</feature>
<evidence type="ECO:0000256" key="3">
    <source>
        <dbReference type="ARBA" id="ARBA00022574"/>
    </source>
</evidence>
<evidence type="ECO:0000256" key="2">
    <source>
        <dbReference type="ARBA" id="ARBA00022527"/>
    </source>
</evidence>
<evidence type="ECO:0000256" key="6">
    <source>
        <dbReference type="ARBA" id="ARBA00022741"/>
    </source>
</evidence>
<dbReference type="GO" id="GO:0005770">
    <property type="term" value="C:late endosome"/>
    <property type="evidence" value="ECO:0007669"/>
    <property type="project" value="TreeGrafter"/>
</dbReference>
<dbReference type="SMART" id="SM00320">
    <property type="entry name" value="WD40"/>
    <property type="match status" value="5"/>
</dbReference>
<keyword evidence="4" id="KW-0808">Transferase</keyword>
<dbReference type="PROSITE" id="PS50003">
    <property type="entry name" value="PH_DOMAIN"/>
    <property type="match status" value="1"/>
</dbReference>
<evidence type="ECO:0000256" key="4">
    <source>
        <dbReference type="ARBA" id="ARBA00022679"/>
    </source>
</evidence>
<dbReference type="SMART" id="SM00220">
    <property type="entry name" value="S_TKc"/>
    <property type="match status" value="1"/>
</dbReference>
<feature type="region of interest" description="Disordered" evidence="10">
    <location>
        <begin position="2050"/>
        <end position="2070"/>
    </location>
</feature>
<evidence type="ECO:0000259" key="12">
    <source>
        <dbReference type="PROSITE" id="PS50010"/>
    </source>
</evidence>
<evidence type="ECO:0000259" key="13">
    <source>
        <dbReference type="PROSITE" id="PS50011"/>
    </source>
</evidence>
<dbReference type="InterPro" id="IPR008271">
    <property type="entry name" value="Ser/Thr_kinase_AS"/>
</dbReference>
<feature type="compositionally biased region" description="Low complexity" evidence="10">
    <location>
        <begin position="368"/>
        <end position="380"/>
    </location>
</feature>
<reference evidence="16" key="1">
    <citation type="journal article" date="2013" name="Genome Announc.">
        <title>Genome sequence of the basidiomycetous yeast Pseudozyma antarctica T-34, a producer of the glycolipid biosurfactants mannosylerythritol lipids.</title>
        <authorList>
            <person name="Morita T."/>
            <person name="Koike H."/>
            <person name="Koyama Y."/>
            <person name="Hagiwara H."/>
            <person name="Ito E."/>
            <person name="Fukuoka T."/>
            <person name="Imura T."/>
            <person name="Machida M."/>
            <person name="Kitamoto D."/>
        </authorList>
    </citation>
    <scope>NUCLEOTIDE SEQUENCE [LARGE SCALE GENOMIC DNA]</scope>
    <source>
        <strain evidence="16">T-34</strain>
    </source>
</reference>
<dbReference type="InterPro" id="IPR055231">
    <property type="entry name" value="2AA_helical"/>
</dbReference>
<dbReference type="InterPro" id="IPR011989">
    <property type="entry name" value="ARM-like"/>
</dbReference>
<feature type="repeat" description="WD" evidence="9">
    <location>
        <begin position="3407"/>
        <end position="3440"/>
    </location>
</feature>
<feature type="region of interest" description="Disordered" evidence="10">
    <location>
        <begin position="1"/>
        <end position="91"/>
    </location>
</feature>
<dbReference type="Pfam" id="PF00069">
    <property type="entry name" value="Pkinase"/>
    <property type="match status" value="1"/>
</dbReference>
<feature type="compositionally biased region" description="Basic and acidic residues" evidence="10">
    <location>
        <begin position="396"/>
        <end position="405"/>
    </location>
</feature>
<dbReference type="InterPro" id="IPR011993">
    <property type="entry name" value="PH-like_dom_sf"/>
</dbReference>
<dbReference type="Gene3D" id="2.130.10.10">
    <property type="entry name" value="YVTN repeat-like/Quinoprotein amine dehydrogenase"/>
    <property type="match status" value="1"/>
</dbReference>
<dbReference type="Proteomes" id="UP000011976">
    <property type="component" value="Unassembled WGS sequence"/>
</dbReference>
<feature type="repeat" description="WD" evidence="9">
    <location>
        <begin position="2926"/>
        <end position="2967"/>
    </location>
</feature>
<feature type="compositionally biased region" description="Polar residues" evidence="10">
    <location>
        <begin position="2900"/>
        <end position="2913"/>
    </location>
</feature>
<dbReference type="SMART" id="SM00036">
    <property type="entry name" value="CNH"/>
    <property type="match status" value="1"/>
</dbReference>
<protein>
    <recommendedName>
        <fullName evidence="1">non-specific serine/threonine protein kinase</fullName>
        <ecNumber evidence="1">2.7.11.1</ecNumber>
    </recommendedName>
</protein>
<feature type="compositionally biased region" description="Low complexity" evidence="10">
    <location>
        <begin position="2632"/>
        <end position="2646"/>
    </location>
</feature>
<dbReference type="PANTHER" id="PTHR17583">
    <property type="entry name" value="PHOSPHOINOSITIDE 3-KINASE REGULATORY SUBUNIT 4"/>
    <property type="match status" value="1"/>
</dbReference>
<dbReference type="PROSITE" id="PS50082">
    <property type="entry name" value="WD_REPEATS_2"/>
    <property type="match status" value="2"/>
</dbReference>
<dbReference type="InterPro" id="IPR035899">
    <property type="entry name" value="DBL_dom_sf"/>
</dbReference>
<gene>
    <name evidence="15" type="ORF">PANT_7d00243</name>
</gene>
<dbReference type="InterPro" id="IPR001180">
    <property type="entry name" value="CNH_dom"/>
</dbReference>
<dbReference type="SUPFAM" id="SSF50729">
    <property type="entry name" value="PH domain-like"/>
    <property type="match status" value="1"/>
</dbReference>
<dbReference type="STRING" id="1151754.M9MDM3"/>
<dbReference type="GO" id="GO:0005524">
    <property type="term" value="F:ATP binding"/>
    <property type="evidence" value="ECO:0007669"/>
    <property type="project" value="UniProtKB-KW"/>
</dbReference>
<feature type="compositionally biased region" description="Polar residues" evidence="10">
    <location>
        <begin position="2738"/>
        <end position="2752"/>
    </location>
</feature>
<feature type="compositionally biased region" description="Low complexity" evidence="10">
    <location>
        <begin position="3274"/>
        <end position="3285"/>
    </location>
</feature>
<feature type="compositionally biased region" description="Basic and acidic residues" evidence="10">
    <location>
        <begin position="1"/>
        <end position="10"/>
    </location>
</feature>
<feature type="region of interest" description="Disordered" evidence="10">
    <location>
        <begin position="2813"/>
        <end position="2844"/>
    </location>
</feature>
<feature type="region of interest" description="Disordered" evidence="10">
    <location>
        <begin position="2625"/>
        <end position="2661"/>
    </location>
</feature>
<evidence type="ECO:0000256" key="10">
    <source>
        <dbReference type="SAM" id="MobiDB-lite"/>
    </source>
</evidence>
<feature type="domain" description="PH" evidence="11">
    <location>
        <begin position="1059"/>
        <end position="1198"/>
    </location>
</feature>
<proteinExistence type="predicted"/>
<evidence type="ECO:0000256" key="7">
    <source>
        <dbReference type="ARBA" id="ARBA00022777"/>
    </source>
</evidence>
<dbReference type="EC" id="2.7.11.1" evidence="1"/>